<organism evidence="3 4">
    <name type="scientific">Tilletiopsis washingtonensis</name>
    <dbReference type="NCBI Taxonomy" id="58919"/>
    <lineage>
        <taxon>Eukaryota</taxon>
        <taxon>Fungi</taxon>
        <taxon>Dikarya</taxon>
        <taxon>Basidiomycota</taxon>
        <taxon>Ustilaginomycotina</taxon>
        <taxon>Exobasidiomycetes</taxon>
        <taxon>Entylomatales</taxon>
        <taxon>Entylomatales incertae sedis</taxon>
        <taxon>Tilletiopsis</taxon>
    </lineage>
</organism>
<dbReference type="GO" id="GO:0005634">
    <property type="term" value="C:nucleus"/>
    <property type="evidence" value="ECO:0007669"/>
    <property type="project" value="TreeGrafter"/>
</dbReference>
<dbReference type="RefSeq" id="XP_025596429.1">
    <property type="nucleotide sequence ID" value="XM_025740330.1"/>
</dbReference>
<dbReference type="InterPro" id="IPR001763">
    <property type="entry name" value="Rhodanese-like_dom"/>
</dbReference>
<dbReference type="GO" id="GO:0005737">
    <property type="term" value="C:cytoplasm"/>
    <property type="evidence" value="ECO:0007669"/>
    <property type="project" value="TreeGrafter"/>
</dbReference>
<dbReference type="GeneID" id="37267876"/>
<evidence type="ECO:0000313" key="3">
    <source>
        <dbReference type="EMBL" id="PWN96150.1"/>
    </source>
</evidence>
<evidence type="ECO:0000259" key="2">
    <source>
        <dbReference type="PROSITE" id="PS50206"/>
    </source>
</evidence>
<dbReference type="InterPro" id="IPR036873">
    <property type="entry name" value="Rhodanese-like_dom_sf"/>
</dbReference>
<dbReference type="SUPFAM" id="SSF52821">
    <property type="entry name" value="Rhodanese/Cell cycle control phosphatase"/>
    <property type="match status" value="1"/>
</dbReference>
<accession>A0A316Z2Z2</accession>
<proteinExistence type="predicted"/>
<keyword evidence="4" id="KW-1185">Reference proteome</keyword>
<evidence type="ECO:0000313" key="4">
    <source>
        <dbReference type="Proteomes" id="UP000245946"/>
    </source>
</evidence>
<dbReference type="Proteomes" id="UP000245946">
    <property type="component" value="Unassembled WGS sequence"/>
</dbReference>
<protein>
    <recommendedName>
        <fullName evidence="2">Rhodanese domain-containing protein</fullName>
    </recommendedName>
</protein>
<gene>
    <name evidence="3" type="ORF">FA09DRAFT_300336</name>
</gene>
<dbReference type="PANTHER" id="PTHR10828">
    <property type="entry name" value="M-PHASE INDUCER PHOSPHATASE DUAL SPECIFICITY PHOSPHATASE CDC25"/>
    <property type="match status" value="1"/>
</dbReference>
<dbReference type="OrthoDB" id="8300214at2759"/>
<dbReference type="Pfam" id="PF00581">
    <property type="entry name" value="Rhodanese"/>
    <property type="match status" value="1"/>
</dbReference>
<dbReference type="STRING" id="58919.A0A316Z2Z2"/>
<name>A0A316Z2Z2_9BASI</name>
<dbReference type="GO" id="GO:0004725">
    <property type="term" value="F:protein tyrosine phosphatase activity"/>
    <property type="evidence" value="ECO:0007669"/>
    <property type="project" value="TreeGrafter"/>
</dbReference>
<dbReference type="Gene3D" id="3.40.250.10">
    <property type="entry name" value="Rhodanese-like domain"/>
    <property type="match status" value="1"/>
</dbReference>
<dbReference type="PANTHER" id="PTHR10828:SF50">
    <property type="entry name" value="REDUCTASE (ARC2), PUTATIVE (AFU_ORTHOLOGUE AFUA_6G13400)-RELATED"/>
    <property type="match status" value="1"/>
</dbReference>
<feature type="region of interest" description="Disordered" evidence="1">
    <location>
        <begin position="1"/>
        <end position="24"/>
    </location>
</feature>
<dbReference type="PROSITE" id="PS50206">
    <property type="entry name" value="RHODANESE_3"/>
    <property type="match status" value="1"/>
</dbReference>
<dbReference type="AlphaFoldDB" id="A0A316Z2Z2"/>
<dbReference type="EMBL" id="KZ819300">
    <property type="protein sequence ID" value="PWN96150.1"/>
    <property type="molecule type" value="Genomic_DNA"/>
</dbReference>
<reference evidence="3 4" key="1">
    <citation type="journal article" date="2018" name="Mol. Biol. Evol.">
        <title>Broad Genomic Sampling Reveals a Smut Pathogenic Ancestry of the Fungal Clade Ustilaginomycotina.</title>
        <authorList>
            <person name="Kijpornyongpan T."/>
            <person name="Mondo S.J."/>
            <person name="Barry K."/>
            <person name="Sandor L."/>
            <person name="Lee J."/>
            <person name="Lipzen A."/>
            <person name="Pangilinan J."/>
            <person name="LaButti K."/>
            <person name="Hainaut M."/>
            <person name="Henrissat B."/>
            <person name="Grigoriev I.V."/>
            <person name="Spatafora J.W."/>
            <person name="Aime M.C."/>
        </authorList>
    </citation>
    <scope>NUCLEOTIDE SEQUENCE [LARGE SCALE GENOMIC DNA]</scope>
    <source>
        <strain evidence="3 4">MCA 4186</strain>
    </source>
</reference>
<feature type="compositionally biased region" description="Basic and acidic residues" evidence="1">
    <location>
        <begin position="10"/>
        <end position="24"/>
    </location>
</feature>
<dbReference type="SMART" id="SM00450">
    <property type="entry name" value="RHOD"/>
    <property type="match status" value="1"/>
</dbReference>
<feature type="domain" description="Rhodanese" evidence="2">
    <location>
        <begin position="45"/>
        <end position="147"/>
    </location>
</feature>
<sequence>MAEHPINSKHWHDVYGEPRPRTDHPLRSVSVDELTALVQSGTQRAGTDFLVVDVRRADCETLIPGAINLPAHSLPAALPGLLPLLSRVPLVVFHCNRSNGRGPRSAGWYADALQAHLALSDADVSARVAILAGGIVAWEERHGVGELSRRGKQDGLKTVQL</sequence>
<evidence type="ECO:0000256" key="1">
    <source>
        <dbReference type="SAM" id="MobiDB-lite"/>
    </source>
</evidence>